<dbReference type="Proteomes" id="UP000587586">
    <property type="component" value="Unassembled WGS sequence"/>
</dbReference>
<evidence type="ECO:0000313" key="2">
    <source>
        <dbReference type="EMBL" id="GFO68023.1"/>
    </source>
</evidence>
<gene>
    <name evidence="2" type="ORF">GMLC_16020</name>
</gene>
<feature type="region of interest" description="Disordered" evidence="1">
    <location>
        <begin position="1"/>
        <end position="32"/>
    </location>
</feature>
<protein>
    <submittedName>
        <fullName evidence="2">Uncharacterized protein</fullName>
    </submittedName>
</protein>
<proteinExistence type="predicted"/>
<keyword evidence="3" id="KW-1185">Reference proteome</keyword>
<name>A0A6V8N934_9BACT</name>
<dbReference type="AlphaFoldDB" id="A0A6V8N934"/>
<evidence type="ECO:0000313" key="3">
    <source>
        <dbReference type="Proteomes" id="UP000587586"/>
    </source>
</evidence>
<accession>A0A6V8N934</accession>
<evidence type="ECO:0000256" key="1">
    <source>
        <dbReference type="SAM" id="MobiDB-lite"/>
    </source>
</evidence>
<feature type="compositionally biased region" description="Basic and acidic residues" evidence="1">
    <location>
        <begin position="1"/>
        <end position="11"/>
    </location>
</feature>
<organism evidence="2 3">
    <name type="scientific">Geomonas limicola</name>
    <dbReference type="NCBI Taxonomy" id="2740186"/>
    <lineage>
        <taxon>Bacteria</taxon>
        <taxon>Pseudomonadati</taxon>
        <taxon>Thermodesulfobacteriota</taxon>
        <taxon>Desulfuromonadia</taxon>
        <taxon>Geobacterales</taxon>
        <taxon>Geobacteraceae</taxon>
        <taxon>Geomonas</taxon>
    </lineage>
</organism>
<sequence length="137" mass="15470">MIDFDERERSETGGLSTADLATAGKRPKEEIQNVPVVAANAGSEDRDENEPLLSLDEAASLRRKWDEVQGGFVDEPRRSVQQADALVAAEMKRLAEMFADERAKLEAQWDRGDSVSTEDLRVALRRYRTFFNRLLSI</sequence>
<reference evidence="3" key="1">
    <citation type="submission" date="2020-06" db="EMBL/GenBank/DDBJ databases">
        <title>Draft genomic sequecing of Geomonas sp. Red745.</title>
        <authorList>
            <person name="Itoh H."/>
            <person name="Xu Z.X."/>
            <person name="Ushijima N."/>
            <person name="Masuda Y."/>
            <person name="Shiratori Y."/>
            <person name="Senoo K."/>
        </authorList>
    </citation>
    <scope>NUCLEOTIDE SEQUENCE [LARGE SCALE GENOMIC DNA]</scope>
    <source>
        <strain evidence="3">Red745</strain>
    </source>
</reference>
<comment type="caution">
    <text evidence="2">The sequence shown here is derived from an EMBL/GenBank/DDBJ whole genome shotgun (WGS) entry which is preliminary data.</text>
</comment>
<dbReference type="EMBL" id="BLXZ01000003">
    <property type="protein sequence ID" value="GFO68023.1"/>
    <property type="molecule type" value="Genomic_DNA"/>
</dbReference>